<dbReference type="SUPFAM" id="SSF88659">
    <property type="entry name" value="Sigma3 and sigma4 domains of RNA polymerase sigma factors"/>
    <property type="match status" value="1"/>
</dbReference>
<keyword evidence="3" id="KW-0731">Sigma factor</keyword>
<dbReference type="Pfam" id="PF04542">
    <property type="entry name" value="Sigma70_r2"/>
    <property type="match status" value="1"/>
</dbReference>
<keyword evidence="8" id="KW-1185">Reference proteome</keyword>
<accession>A0ABS7KT87</accession>
<dbReference type="Pfam" id="PF08281">
    <property type="entry name" value="Sigma70_r4_2"/>
    <property type="match status" value="1"/>
</dbReference>
<evidence type="ECO:0000256" key="2">
    <source>
        <dbReference type="ARBA" id="ARBA00023015"/>
    </source>
</evidence>
<dbReference type="Proteomes" id="UP001299068">
    <property type="component" value="Unassembled WGS sequence"/>
</dbReference>
<dbReference type="SUPFAM" id="SSF88946">
    <property type="entry name" value="Sigma2 domain of RNA polymerase sigma factors"/>
    <property type="match status" value="1"/>
</dbReference>
<proteinExistence type="inferred from homology"/>
<evidence type="ECO:0000256" key="4">
    <source>
        <dbReference type="ARBA" id="ARBA00023163"/>
    </source>
</evidence>
<organism evidence="7 8">
    <name type="scientific">Clostridium sardiniense</name>
    <name type="common">Clostridium absonum</name>
    <dbReference type="NCBI Taxonomy" id="29369"/>
    <lineage>
        <taxon>Bacteria</taxon>
        <taxon>Bacillati</taxon>
        <taxon>Bacillota</taxon>
        <taxon>Clostridia</taxon>
        <taxon>Eubacteriales</taxon>
        <taxon>Clostridiaceae</taxon>
        <taxon>Clostridium</taxon>
    </lineage>
</organism>
<dbReference type="InterPro" id="IPR007627">
    <property type="entry name" value="RNA_pol_sigma70_r2"/>
</dbReference>
<dbReference type="InterPro" id="IPR036388">
    <property type="entry name" value="WH-like_DNA-bd_sf"/>
</dbReference>
<dbReference type="NCBIfam" id="TIGR02937">
    <property type="entry name" value="sigma70-ECF"/>
    <property type="match status" value="1"/>
</dbReference>
<comment type="similarity">
    <text evidence="1">Belongs to the sigma-70 factor family. ECF subfamily.</text>
</comment>
<evidence type="ECO:0000259" key="5">
    <source>
        <dbReference type="Pfam" id="PF04542"/>
    </source>
</evidence>
<evidence type="ECO:0000313" key="8">
    <source>
        <dbReference type="Proteomes" id="UP001299068"/>
    </source>
</evidence>
<dbReference type="Gene3D" id="1.10.10.10">
    <property type="entry name" value="Winged helix-like DNA-binding domain superfamily/Winged helix DNA-binding domain"/>
    <property type="match status" value="1"/>
</dbReference>
<feature type="domain" description="RNA polymerase sigma-70 region 2" evidence="5">
    <location>
        <begin position="2"/>
        <end position="65"/>
    </location>
</feature>
<keyword evidence="2" id="KW-0805">Transcription regulation</keyword>
<dbReference type="InterPro" id="IPR013249">
    <property type="entry name" value="RNA_pol_sigma70_r4_t2"/>
</dbReference>
<feature type="domain" description="RNA polymerase sigma factor 70 region 4 type 2" evidence="6">
    <location>
        <begin position="86"/>
        <end position="137"/>
    </location>
</feature>
<dbReference type="InterPro" id="IPR013324">
    <property type="entry name" value="RNA_pol_sigma_r3/r4-like"/>
</dbReference>
<dbReference type="PANTHER" id="PTHR43133:SF51">
    <property type="entry name" value="RNA POLYMERASE SIGMA FACTOR"/>
    <property type="match status" value="1"/>
</dbReference>
<sequence>MQDNLDSMYRVSKGILTNEVDVEDAIQNTIYKAYKNIKSLKKDKYFKTWLIRILINESNKIYSKSKRIYSKAEEETYTIDKGGHIDLYNAISNLPEEFKVTTILFYFDDMSHKEIAKTLDIAEGTVKSRLSRAKERLYVMLKEK</sequence>
<evidence type="ECO:0000256" key="3">
    <source>
        <dbReference type="ARBA" id="ARBA00023082"/>
    </source>
</evidence>
<name>A0ABS7KT87_CLOSR</name>
<reference evidence="7 8" key="1">
    <citation type="journal article" date="2021" name="Cell Host Microbe">
        <title>in vivo commensal control of Clostridioides difficile virulence.</title>
        <authorList>
            <person name="Girinathan B.P."/>
            <person name="Dibenedetto N."/>
            <person name="Worley J.N."/>
            <person name="Peltier J."/>
            <person name="Arrieta-Ortiz M.L."/>
            <person name="Rupa Christinal Immanuel S."/>
            <person name="Lavin R."/>
            <person name="Delaney M.L."/>
            <person name="Cummins C."/>
            <person name="Hoffmann M."/>
            <person name="Luo Y."/>
            <person name="Gonzalez-Escalona N."/>
            <person name="Allard M."/>
            <person name="Onderdonk A.B."/>
            <person name="Gerber G.K."/>
            <person name="Sonenshein A.L."/>
            <person name="Baliga N."/>
            <person name="Dupuy B."/>
            <person name="Bry L."/>
        </authorList>
    </citation>
    <scope>NUCLEOTIDE SEQUENCE [LARGE SCALE GENOMIC DNA]</scope>
    <source>
        <strain evidence="7 8">DSM 599</strain>
    </source>
</reference>
<dbReference type="InterPro" id="IPR013325">
    <property type="entry name" value="RNA_pol_sigma_r2"/>
</dbReference>
<dbReference type="Gene3D" id="1.10.1740.10">
    <property type="match status" value="1"/>
</dbReference>
<evidence type="ECO:0000259" key="6">
    <source>
        <dbReference type="Pfam" id="PF08281"/>
    </source>
</evidence>
<keyword evidence="4" id="KW-0804">Transcription</keyword>
<evidence type="ECO:0000256" key="1">
    <source>
        <dbReference type="ARBA" id="ARBA00010641"/>
    </source>
</evidence>
<dbReference type="EMBL" id="JAIKTU010000001">
    <property type="protein sequence ID" value="MBY0754026.1"/>
    <property type="molecule type" value="Genomic_DNA"/>
</dbReference>
<protein>
    <submittedName>
        <fullName evidence="7">Sigma-70 family RNA polymerase sigma factor</fullName>
    </submittedName>
</protein>
<gene>
    <name evidence="7" type="ORF">K5V21_01020</name>
</gene>
<comment type="caution">
    <text evidence="7">The sequence shown here is derived from an EMBL/GenBank/DDBJ whole genome shotgun (WGS) entry which is preliminary data.</text>
</comment>
<evidence type="ECO:0000313" key="7">
    <source>
        <dbReference type="EMBL" id="MBY0754026.1"/>
    </source>
</evidence>
<dbReference type="InterPro" id="IPR014284">
    <property type="entry name" value="RNA_pol_sigma-70_dom"/>
</dbReference>
<dbReference type="InterPro" id="IPR039425">
    <property type="entry name" value="RNA_pol_sigma-70-like"/>
</dbReference>
<dbReference type="PANTHER" id="PTHR43133">
    <property type="entry name" value="RNA POLYMERASE ECF-TYPE SIGMA FACTO"/>
    <property type="match status" value="1"/>
</dbReference>
<dbReference type="CDD" id="cd06171">
    <property type="entry name" value="Sigma70_r4"/>
    <property type="match status" value="1"/>
</dbReference>